<reference evidence="2" key="2">
    <citation type="submission" date="2025-08" db="UniProtKB">
        <authorList>
            <consortium name="RefSeq"/>
        </authorList>
    </citation>
    <scope>IDENTIFICATION</scope>
    <source>
        <tissue evidence="2">Leaf</tissue>
    </source>
</reference>
<name>A0AC58SER5_TOBAC</name>
<evidence type="ECO:0000313" key="1">
    <source>
        <dbReference type="Proteomes" id="UP000790787"/>
    </source>
</evidence>
<proteinExistence type="predicted"/>
<evidence type="ECO:0000313" key="2">
    <source>
        <dbReference type="RefSeq" id="XP_075083467.1"/>
    </source>
</evidence>
<gene>
    <name evidence="2" type="primary">LOC142167208</name>
</gene>
<sequence length="219" mass="25608">MDVIGPIEPAASNGHHLILVAIDYFTKWVEVPTYKAVTKKVVAYFVRNNIVYKFGIPESIITYKAANLNSDLMREICEKFRIVHRNSTGYKPQMNKVAKVANKNVKRILRKIVDNHRQWHEKLSYALLVYRTTMRISTREMTMLVYETEVVIPAEVEIPSLRVIQEANVDDTEWIRVRQERLMLIDKKRMDIICHGQLYQNRMASAFNKNLKVRQFAPG</sequence>
<dbReference type="RefSeq" id="XP_075083467.1">
    <property type="nucleotide sequence ID" value="XM_075227366.1"/>
</dbReference>
<reference evidence="1" key="1">
    <citation type="journal article" date="2014" name="Nat. Commun.">
        <title>The tobacco genome sequence and its comparison with those of tomato and potato.</title>
        <authorList>
            <person name="Sierro N."/>
            <person name="Battey J.N."/>
            <person name="Ouadi S."/>
            <person name="Bakaher N."/>
            <person name="Bovet L."/>
            <person name="Willig A."/>
            <person name="Goepfert S."/>
            <person name="Peitsch M.C."/>
            <person name="Ivanov N.V."/>
        </authorList>
    </citation>
    <scope>NUCLEOTIDE SEQUENCE [LARGE SCALE GENOMIC DNA]</scope>
</reference>
<keyword evidence="1" id="KW-1185">Reference proteome</keyword>
<dbReference type="Proteomes" id="UP000790787">
    <property type="component" value="Chromosome 12"/>
</dbReference>
<organism evidence="1 2">
    <name type="scientific">Nicotiana tabacum</name>
    <name type="common">Common tobacco</name>
    <dbReference type="NCBI Taxonomy" id="4097"/>
    <lineage>
        <taxon>Eukaryota</taxon>
        <taxon>Viridiplantae</taxon>
        <taxon>Streptophyta</taxon>
        <taxon>Embryophyta</taxon>
        <taxon>Tracheophyta</taxon>
        <taxon>Spermatophyta</taxon>
        <taxon>Magnoliopsida</taxon>
        <taxon>eudicotyledons</taxon>
        <taxon>Gunneridae</taxon>
        <taxon>Pentapetalae</taxon>
        <taxon>asterids</taxon>
        <taxon>lamiids</taxon>
        <taxon>Solanales</taxon>
        <taxon>Solanaceae</taxon>
        <taxon>Nicotianoideae</taxon>
        <taxon>Nicotianeae</taxon>
        <taxon>Nicotiana</taxon>
    </lineage>
</organism>
<protein>
    <submittedName>
        <fullName evidence="2">Uncharacterized protein LOC142167208</fullName>
    </submittedName>
</protein>
<accession>A0AC58SER5</accession>